<sequence>MKSAQDAVHKNEINYSNNQTKLTDTQAQLDKLTTNLRNLSDKLHQALNADNAKTNDRNLLDRWILELSQNQLNKLQNDVTSYQKKRNFD</sequence>
<dbReference type="EMBL" id="CP049366">
    <property type="protein sequence ID" value="QMT85262.1"/>
    <property type="molecule type" value="Genomic_DNA"/>
</dbReference>
<keyword evidence="3" id="KW-1185">Reference proteome</keyword>
<evidence type="ECO:0000313" key="2">
    <source>
        <dbReference type="EMBL" id="QMT85262.1"/>
    </source>
</evidence>
<keyword evidence="1" id="KW-0175">Coiled coil</keyword>
<dbReference type="KEGG" id="cpab:G6534_11765"/>
<protein>
    <submittedName>
        <fullName evidence="2">Uncharacterized protein</fullName>
    </submittedName>
</protein>
<evidence type="ECO:0000313" key="3">
    <source>
        <dbReference type="Proteomes" id="UP000514410"/>
    </source>
</evidence>
<feature type="coiled-coil region" evidence="1">
    <location>
        <begin position="22"/>
        <end position="85"/>
    </location>
</feature>
<dbReference type="RefSeq" id="WP_182082958.1">
    <property type="nucleotide sequence ID" value="NZ_CP049366.1"/>
</dbReference>
<reference evidence="2 3" key="1">
    <citation type="submission" date="2020-02" db="EMBL/GenBank/DDBJ databases">
        <title>Complete Genome Sequence of Lactobacillus sp. NFFJ11 Isolated from animal feed.</title>
        <authorList>
            <person name="Jung J.Y."/>
        </authorList>
    </citation>
    <scope>NUCLEOTIDE SEQUENCE [LARGE SCALE GENOMIC DNA]</scope>
    <source>
        <strain evidence="2 3">NFFJ11</strain>
    </source>
</reference>
<gene>
    <name evidence="2" type="ORF">G6534_11765</name>
</gene>
<organism evidence="2 3">
    <name type="scientific">Companilactobacillus pabuli</name>
    <dbReference type="NCBI Taxonomy" id="2714036"/>
    <lineage>
        <taxon>Bacteria</taxon>
        <taxon>Bacillati</taxon>
        <taxon>Bacillota</taxon>
        <taxon>Bacilli</taxon>
        <taxon>Lactobacillales</taxon>
        <taxon>Lactobacillaceae</taxon>
        <taxon>Companilactobacillus</taxon>
    </lineage>
</organism>
<evidence type="ECO:0000256" key="1">
    <source>
        <dbReference type="SAM" id="Coils"/>
    </source>
</evidence>
<dbReference type="Proteomes" id="UP000514410">
    <property type="component" value="Chromosome"/>
</dbReference>
<accession>A0A7L7L0M4</accession>
<dbReference type="AlphaFoldDB" id="A0A7L7L0M4"/>
<proteinExistence type="predicted"/>
<name>A0A7L7L0M4_9LACO</name>